<dbReference type="RefSeq" id="WP_193911762.1">
    <property type="nucleotide sequence ID" value="NZ_JADEXG010000085.1"/>
</dbReference>
<dbReference type="AlphaFoldDB" id="A0A8J7DEW4"/>
<dbReference type="EMBL" id="JADEXG010000085">
    <property type="protein sequence ID" value="MBE9080123.1"/>
    <property type="molecule type" value="Genomic_DNA"/>
</dbReference>
<keyword evidence="2" id="KW-1185">Reference proteome</keyword>
<gene>
    <name evidence="1" type="ORF">IQ241_22990</name>
</gene>
<organism evidence="1 2">
    <name type="scientific">Vasconcelosia minhoensis LEGE 07310</name>
    <dbReference type="NCBI Taxonomy" id="915328"/>
    <lineage>
        <taxon>Bacteria</taxon>
        <taxon>Bacillati</taxon>
        <taxon>Cyanobacteriota</taxon>
        <taxon>Cyanophyceae</taxon>
        <taxon>Nodosilineales</taxon>
        <taxon>Cymatolegaceae</taxon>
        <taxon>Vasconcelosia</taxon>
        <taxon>Vasconcelosia minhoensis</taxon>
    </lineage>
</organism>
<accession>A0A8J7DEW4</accession>
<name>A0A8J7DEW4_9CYAN</name>
<sequence length="265" mass="29467">MQARFQALLRQKFRQEYKNRLPLFSWETEMKEYPEQLPAASALVHEPVWTAQISRFRTASLLPDALLASLLERCQTLSQTPLKQGIRLVRAVEGLFPEQASLLEPIAKMALVPAYRSEVGVQDAAIQKLIDGVGGYAAATREQQIALSMLAAQEMMAALTLSVSAQRPRLEREWLTTLGLLQLVAIDKAQAKQLHIQANLPAGGRLRLWDDTVEQQALRSQPGCLDLVWTNPQPDQPYALEVTFDQTDSQPLCFSVSCASDCPAV</sequence>
<reference evidence="1" key="1">
    <citation type="submission" date="2020-10" db="EMBL/GenBank/DDBJ databases">
        <authorList>
            <person name="Castelo-Branco R."/>
            <person name="Eusebio N."/>
            <person name="Adriana R."/>
            <person name="Vieira A."/>
            <person name="Brugerolle De Fraissinette N."/>
            <person name="Rezende De Castro R."/>
            <person name="Schneider M.P."/>
            <person name="Vasconcelos V."/>
            <person name="Leao P.N."/>
        </authorList>
    </citation>
    <scope>NUCLEOTIDE SEQUENCE</scope>
    <source>
        <strain evidence="1">LEGE 07310</strain>
    </source>
</reference>
<protein>
    <submittedName>
        <fullName evidence="1">Uncharacterized protein</fullName>
    </submittedName>
</protein>
<comment type="caution">
    <text evidence="1">The sequence shown here is derived from an EMBL/GenBank/DDBJ whole genome shotgun (WGS) entry which is preliminary data.</text>
</comment>
<evidence type="ECO:0000313" key="2">
    <source>
        <dbReference type="Proteomes" id="UP000636505"/>
    </source>
</evidence>
<evidence type="ECO:0000313" key="1">
    <source>
        <dbReference type="EMBL" id="MBE9080123.1"/>
    </source>
</evidence>
<dbReference type="Proteomes" id="UP000636505">
    <property type="component" value="Unassembled WGS sequence"/>
</dbReference>
<proteinExistence type="predicted"/>